<feature type="domain" description="ABC transporter" evidence="6">
    <location>
        <begin position="1"/>
        <end position="230"/>
    </location>
</feature>
<dbReference type="SUPFAM" id="SSF52540">
    <property type="entry name" value="P-loop containing nucleoside triphosphate hydrolases"/>
    <property type="match status" value="1"/>
</dbReference>
<evidence type="ECO:0000259" key="6">
    <source>
        <dbReference type="PROSITE" id="PS50893"/>
    </source>
</evidence>
<dbReference type="EMBL" id="VBAJ01000145">
    <property type="protein sequence ID" value="TMJ07879.1"/>
    <property type="molecule type" value="Genomic_DNA"/>
</dbReference>
<dbReference type="GO" id="GO:0016887">
    <property type="term" value="F:ATP hydrolysis activity"/>
    <property type="evidence" value="ECO:0007669"/>
    <property type="project" value="InterPro"/>
</dbReference>
<organism evidence="7 8">
    <name type="scientific">Candidatus Segetimicrobium genomatis</name>
    <dbReference type="NCBI Taxonomy" id="2569760"/>
    <lineage>
        <taxon>Bacteria</taxon>
        <taxon>Bacillati</taxon>
        <taxon>Candidatus Sysuimicrobiota</taxon>
        <taxon>Candidatus Sysuimicrobiia</taxon>
        <taxon>Candidatus Sysuimicrobiales</taxon>
        <taxon>Candidatus Segetimicrobiaceae</taxon>
        <taxon>Candidatus Segetimicrobium</taxon>
    </lineage>
</organism>
<dbReference type="GO" id="GO:0015807">
    <property type="term" value="P:L-amino acid transport"/>
    <property type="evidence" value="ECO:0007669"/>
    <property type="project" value="TreeGrafter"/>
</dbReference>
<reference evidence="7 8" key="1">
    <citation type="journal article" date="2019" name="Nat. Microbiol.">
        <title>Mediterranean grassland soil C-N compound turnover is dependent on rainfall and depth, and is mediated by genomically divergent microorganisms.</title>
        <authorList>
            <person name="Diamond S."/>
            <person name="Andeer P.F."/>
            <person name="Li Z."/>
            <person name="Crits-Christoph A."/>
            <person name="Burstein D."/>
            <person name="Anantharaman K."/>
            <person name="Lane K.R."/>
            <person name="Thomas B.C."/>
            <person name="Pan C."/>
            <person name="Northen T.R."/>
            <person name="Banfield J.F."/>
        </authorList>
    </citation>
    <scope>NUCLEOTIDE SEQUENCE [LARGE SCALE GENOMIC DNA]</scope>
    <source>
        <strain evidence="7">NP_2</strain>
    </source>
</reference>
<dbReference type="InterPro" id="IPR027417">
    <property type="entry name" value="P-loop_NTPase"/>
</dbReference>
<dbReference type="GO" id="GO:0005524">
    <property type="term" value="F:ATP binding"/>
    <property type="evidence" value="ECO:0007669"/>
    <property type="project" value="UniProtKB-KW"/>
</dbReference>
<accession>A0A537LIN6</accession>
<dbReference type="PROSITE" id="PS50893">
    <property type="entry name" value="ABC_TRANSPORTER_2"/>
    <property type="match status" value="1"/>
</dbReference>
<dbReference type="GO" id="GO:0015658">
    <property type="term" value="F:branched-chain amino acid transmembrane transporter activity"/>
    <property type="evidence" value="ECO:0007669"/>
    <property type="project" value="TreeGrafter"/>
</dbReference>
<comment type="similarity">
    <text evidence="1">Belongs to the ABC transporter superfamily.</text>
</comment>
<evidence type="ECO:0000256" key="5">
    <source>
        <dbReference type="ARBA" id="ARBA00022970"/>
    </source>
</evidence>
<keyword evidence="3" id="KW-0547">Nucleotide-binding</keyword>
<dbReference type="InterPro" id="IPR003593">
    <property type="entry name" value="AAA+_ATPase"/>
</dbReference>
<evidence type="ECO:0000313" key="7">
    <source>
        <dbReference type="EMBL" id="TMJ07879.1"/>
    </source>
</evidence>
<dbReference type="CDD" id="cd03224">
    <property type="entry name" value="ABC_TM1139_LivF_branched"/>
    <property type="match status" value="1"/>
</dbReference>
<evidence type="ECO:0000256" key="4">
    <source>
        <dbReference type="ARBA" id="ARBA00022840"/>
    </source>
</evidence>
<evidence type="ECO:0000256" key="1">
    <source>
        <dbReference type="ARBA" id="ARBA00005417"/>
    </source>
</evidence>
<evidence type="ECO:0000313" key="8">
    <source>
        <dbReference type="Proteomes" id="UP000318661"/>
    </source>
</evidence>
<dbReference type="InterPro" id="IPR052156">
    <property type="entry name" value="BCAA_Transport_ATP-bd_LivF"/>
</dbReference>
<dbReference type="InterPro" id="IPR003439">
    <property type="entry name" value="ABC_transporter-like_ATP-bd"/>
</dbReference>
<sequence length="230" mass="25382">MHDVHSGYGTREVIRGVSLSLGAGEIVAMIGPNGAGKSTLLRTIFGFLRPTRGTLHLDGESIAGVRPHQMVRRGIAYVMQGHNVLPGLSVEDNLQLGAYVRVDRQVRTDLDRLLEQFPILQARRRQKAGVLSGGERRILELARVLLQRPKVVLLDEPTLGLAPRMIDQVYDVVHSVKGAGVAVFVVEQNVRTALRHAHRACVLEQGTVRFEGRGEEMLQHPEVKRVYLGG</sequence>
<protein>
    <submittedName>
        <fullName evidence="7">ABC transporter ATP-binding protein</fullName>
    </submittedName>
</protein>
<evidence type="ECO:0000256" key="3">
    <source>
        <dbReference type="ARBA" id="ARBA00022741"/>
    </source>
</evidence>
<name>A0A537LIN6_9BACT</name>
<keyword evidence="4 7" id="KW-0067">ATP-binding</keyword>
<gene>
    <name evidence="7" type="ORF">E6G99_05480</name>
</gene>
<evidence type="ECO:0000256" key="2">
    <source>
        <dbReference type="ARBA" id="ARBA00022448"/>
    </source>
</evidence>
<dbReference type="AlphaFoldDB" id="A0A537LIN6"/>
<keyword evidence="5" id="KW-0029">Amino-acid transport</keyword>
<keyword evidence="2" id="KW-0813">Transport</keyword>
<comment type="caution">
    <text evidence="7">The sequence shown here is derived from an EMBL/GenBank/DDBJ whole genome shotgun (WGS) entry which is preliminary data.</text>
</comment>
<dbReference type="Gene3D" id="3.40.50.300">
    <property type="entry name" value="P-loop containing nucleotide triphosphate hydrolases"/>
    <property type="match status" value="1"/>
</dbReference>
<dbReference type="Proteomes" id="UP000318661">
    <property type="component" value="Unassembled WGS sequence"/>
</dbReference>
<proteinExistence type="inferred from homology"/>
<dbReference type="PANTHER" id="PTHR43820">
    <property type="entry name" value="HIGH-AFFINITY BRANCHED-CHAIN AMINO ACID TRANSPORT ATP-BINDING PROTEIN LIVF"/>
    <property type="match status" value="1"/>
</dbReference>
<dbReference type="SMART" id="SM00382">
    <property type="entry name" value="AAA"/>
    <property type="match status" value="1"/>
</dbReference>
<dbReference type="PANTHER" id="PTHR43820:SF4">
    <property type="entry name" value="HIGH-AFFINITY BRANCHED-CHAIN AMINO ACID TRANSPORT ATP-BINDING PROTEIN LIVF"/>
    <property type="match status" value="1"/>
</dbReference>
<dbReference type="Pfam" id="PF00005">
    <property type="entry name" value="ABC_tran"/>
    <property type="match status" value="1"/>
</dbReference>